<evidence type="ECO:0000313" key="1">
    <source>
        <dbReference type="EMBL" id="KAJ8914219.1"/>
    </source>
</evidence>
<gene>
    <name evidence="1" type="ORF">NQ315_003582</name>
</gene>
<dbReference type="PANTHER" id="PTHR33939:SF1">
    <property type="entry name" value="DUF4371 DOMAIN-CONTAINING PROTEIN"/>
    <property type="match status" value="1"/>
</dbReference>
<sequence>MSWQDDNVESVRKPEGYDGKRFIVLHAGTSKGFVEDADLLFCSKSKVGDYHGEMKSNIFTKWVEERLIPNLEEPSLIVMDNAPYHSVLIEKQPSISSRRMKLMEWLHKYNTIYDEKMTNAELLLLAKRHRQEERYVIHDLLRKFGRDGYTDDKVIVMWREALESCNEEVWYKCVRHTEKVISEWYEREKYIINCVADVEPIIIDVNDLISSSSSLGSDSE</sequence>
<reference evidence="1 2" key="1">
    <citation type="journal article" date="2023" name="Insect Mol. Biol.">
        <title>Genome sequencing provides insights into the evolution of gene families encoding plant cell wall-degrading enzymes in longhorned beetles.</title>
        <authorList>
            <person name="Shin N.R."/>
            <person name="Okamura Y."/>
            <person name="Kirsch R."/>
            <person name="Pauchet Y."/>
        </authorList>
    </citation>
    <scope>NUCLEOTIDE SEQUENCE [LARGE SCALE GENOMIC DNA]</scope>
    <source>
        <strain evidence="1">EAD_L_NR</strain>
    </source>
</reference>
<proteinExistence type="predicted"/>
<comment type="caution">
    <text evidence="1">The sequence shown here is derived from an EMBL/GenBank/DDBJ whole genome shotgun (WGS) entry which is preliminary data.</text>
</comment>
<keyword evidence="2" id="KW-1185">Reference proteome</keyword>
<protein>
    <recommendedName>
        <fullName evidence="3">Tc1-like transposase DDE domain-containing protein</fullName>
    </recommendedName>
</protein>
<accession>A0AAV8VJ56</accession>
<name>A0AAV8VJ56_9CUCU</name>
<dbReference type="GO" id="GO:0003676">
    <property type="term" value="F:nucleic acid binding"/>
    <property type="evidence" value="ECO:0007669"/>
    <property type="project" value="InterPro"/>
</dbReference>
<dbReference type="AlphaFoldDB" id="A0AAV8VJ56"/>
<dbReference type="InterPro" id="IPR036397">
    <property type="entry name" value="RNaseH_sf"/>
</dbReference>
<dbReference type="EMBL" id="JANEYG010000076">
    <property type="protein sequence ID" value="KAJ8914219.1"/>
    <property type="molecule type" value="Genomic_DNA"/>
</dbReference>
<dbReference type="Gene3D" id="3.30.420.10">
    <property type="entry name" value="Ribonuclease H-like superfamily/Ribonuclease H"/>
    <property type="match status" value="1"/>
</dbReference>
<dbReference type="Proteomes" id="UP001159042">
    <property type="component" value="Unassembled WGS sequence"/>
</dbReference>
<dbReference type="PANTHER" id="PTHR33939">
    <property type="entry name" value="PROTEIN CBG22215"/>
    <property type="match status" value="1"/>
</dbReference>
<organism evidence="1 2">
    <name type="scientific">Exocentrus adspersus</name>
    <dbReference type="NCBI Taxonomy" id="1586481"/>
    <lineage>
        <taxon>Eukaryota</taxon>
        <taxon>Metazoa</taxon>
        <taxon>Ecdysozoa</taxon>
        <taxon>Arthropoda</taxon>
        <taxon>Hexapoda</taxon>
        <taxon>Insecta</taxon>
        <taxon>Pterygota</taxon>
        <taxon>Neoptera</taxon>
        <taxon>Endopterygota</taxon>
        <taxon>Coleoptera</taxon>
        <taxon>Polyphaga</taxon>
        <taxon>Cucujiformia</taxon>
        <taxon>Chrysomeloidea</taxon>
        <taxon>Cerambycidae</taxon>
        <taxon>Lamiinae</taxon>
        <taxon>Acanthocinini</taxon>
        <taxon>Exocentrus</taxon>
    </lineage>
</organism>
<evidence type="ECO:0000313" key="2">
    <source>
        <dbReference type="Proteomes" id="UP001159042"/>
    </source>
</evidence>
<evidence type="ECO:0008006" key="3">
    <source>
        <dbReference type="Google" id="ProtNLM"/>
    </source>
</evidence>